<evidence type="ECO:0000313" key="2">
    <source>
        <dbReference type="EMBL" id="KAF6144725.1"/>
    </source>
</evidence>
<feature type="signal peptide" evidence="1">
    <location>
        <begin position="1"/>
        <end position="24"/>
    </location>
</feature>
<dbReference type="Proteomes" id="UP000541444">
    <property type="component" value="Unassembled WGS sequence"/>
</dbReference>
<reference evidence="2 3" key="1">
    <citation type="journal article" date="2020" name="IScience">
        <title>Genome Sequencing of the Endangered Kingdonia uniflora (Circaeasteraceae, Ranunculales) Reveals Potential Mechanisms of Evolutionary Specialization.</title>
        <authorList>
            <person name="Sun Y."/>
            <person name="Deng T."/>
            <person name="Zhang A."/>
            <person name="Moore M.J."/>
            <person name="Landis J.B."/>
            <person name="Lin N."/>
            <person name="Zhang H."/>
            <person name="Zhang X."/>
            <person name="Huang J."/>
            <person name="Zhang X."/>
            <person name="Sun H."/>
            <person name="Wang H."/>
        </authorList>
    </citation>
    <scope>NUCLEOTIDE SEQUENCE [LARGE SCALE GENOMIC DNA]</scope>
    <source>
        <strain evidence="2">TB1705</strain>
        <tissue evidence="2">Leaf</tissue>
    </source>
</reference>
<accession>A0A7J7LPZ0</accession>
<evidence type="ECO:0000313" key="3">
    <source>
        <dbReference type="Proteomes" id="UP000541444"/>
    </source>
</evidence>
<sequence>MQERFAYILIFGFLLLKANNFCDRQELAKDIVELLMTAADGAKFLIDASDRLILYVEIARLFGTFGYQQKDAFFPGQVA</sequence>
<name>A0A7J7LPZ0_9MAGN</name>
<gene>
    <name evidence="2" type="ORF">GIB67_017744</name>
</gene>
<dbReference type="OrthoDB" id="27962at2759"/>
<organism evidence="2 3">
    <name type="scientific">Kingdonia uniflora</name>
    <dbReference type="NCBI Taxonomy" id="39325"/>
    <lineage>
        <taxon>Eukaryota</taxon>
        <taxon>Viridiplantae</taxon>
        <taxon>Streptophyta</taxon>
        <taxon>Embryophyta</taxon>
        <taxon>Tracheophyta</taxon>
        <taxon>Spermatophyta</taxon>
        <taxon>Magnoliopsida</taxon>
        <taxon>Ranunculales</taxon>
        <taxon>Circaeasteraceae</taxon>
        <taxon>Kingdonia</taxon>
    </lineage>
</organism>
<keyword evidence="3" id="KW-1185">Reference proteome</keyword>
<proteinExistence type="predicted"/>
<evidence type="ECO:0000256" key="1">
    <source>
        <dbReference type="SAM" id="SignalP"/>
    </source>
</evidence>
<dbReference type="AlphaFoldDB" id="A0A7J7LPZ0"/>
<feature type="chain" id="PRO_5029796294" evidence="1">
    <location>
        <begin position="25"/>
        <end position="79"/>
    </location>
</feature>
<protein>
    <submittedName>
        <fullName evidence="2">Uncharacterized protein</fullName>
    </submittedName>
</protein>
<dbReference type="EMBL" id="JACGCM010002113">
    <property type="protein sequence ID" value="KAF6144725.1"/>
    <property type="molecule type" value="Genomic_DNA"/>
</dbReference>
<keyword evidence="1" id="KW-0732">Signal</keyword>
<comment type="caution">
    <text evidence="2">The sequence shown here is derived from an EMBL/GenBank/DDBJ whole genome shotgun (WGS) entry which is preliminary data.</text>
</comment>